<dbReference type="InterPro" id="IPR052564">
    <property type="entry name" value="N-acetyltrans/Recomb-assoc"/>
</dbReference>
<sequence>MIKIRRYREGDAPLLWSLFFNTVRNVNIKDYSQAQVEAWAPTGFNAEIWANKIEDLNPFVAEVKGKIAGYADIQHDGLIDHFFCDMAFQGKGVGKALMQALFSEGSQSGLNLYHAHVSITARPFFERMGFNVVKEQQVNIRSAVITNFLMERVETKGN</sequence>
<dbReference type="InterPro" id="IPR016181">
    <property type="entry name" value="Acyl_CoA_acyltransferase"/>
</dbReference>
<dbReference type="Proteomes" id="UP000073601">
    <property type="component" value="Unassembled WGS sequence"/>
</dbReference>
<keyword evidence="2" id="KW-0012">Acyltransferase</keyword>
<name>A0A128FG21_9GAMM</name>
<dbReference type="RefSeq" id="WP_062713052.1">
    <property type="nucleotide sequence ID" value="NZ_CAWRCI010000042.1"/>
</dbReference>
<dbReference type="SUPFAM" id="SSF55729">
    <property type="entry name" value="Acyl-CoA N-acyltransferases (Nat)"/>
    <property type="match status" value="1"/>
</dbReference>
<keyword evidence="3" id="KW-1185">Reference proteome</keyword>
<dbReference type="PANTHER" id="PTHR43451:SF1">
    <property type="entry name" value="ACETYLTRANSFERASE"/>
    <property type="match status" value="1"/>
</dbReference>
<dbReference type="OrthoDB" id="5355033at2"/>
<dbReference type="PANTHER" id="PTHR43451">
    <property type="entry name" value="ACETYLTRANSFERASE (GNAT) FAMILY PROTEIN"/>
    <property type="match status" value="1"/>
</dbReference>
<organism evidence="2 3">
    <name type="scientific">Grimontia marina</name>
    <dbReference type="NCBI Taxonomy" id="646534"/>
    <lineage>
        <taxon>Bacteria</taxon>
        <taxon>Pseudomonadati</taxon>
        <taxon>Pseudomonadota</taxon>
        <taxon>Gammaproteobacteria</taxon>
        <taxon>Vibrionales</taxon>
        <taxon>Vibrionaceae</taxon>
        <taxon>Grimontia</taxon>
    </lineage>
</organism>
<gene>
    <name evidence="2" type="primary">yafP_2</name>
    <name evidence="2" type="ORF">GMA8713_03765</name>
</gene>
<proteinExistence type="predicted"/>
<dbReference type="AlphaFoldDB" id="A0A128FG21"/>
<dbReference type="GO" id="GO:0016747">
    <property type="term" value="F:acyltransferase activity, transferring groups other than amino-acyl groups"/>
    <property type="evidence" value="ECO:0007669"/>
    <property type="project" value="InterPro"/>
</dbReference>
<accession>A0A128FG21</accession>
<dbReference type="Gene3D" id="3.40.630.30">
    <property type="match status" value="1"/>
</dbReference>
<evidence type="ECO:0000313" key="2">
    <source>
        <dbReference type="EMBL" id="CZF85732.1"/>
    </source>
</evidence>
<dbReference type="EMBL" id="FIZY01000042">
    <property type="protein sequence ID" value="CZF85732.1"/>
    <property type="molecule type" value="Genomic_DNA"/>
</dbReference>
<protein>
    <submittedName>
        <fullName evidence="2">Putative N-acetyltransferase YafP</fullName>
        <ecNumber evidence="2">2.3.1.-</ecNumber>
    </submittedName>
</protein>
<dbReference type="Pfam" id="PF13673">
    <property type="entry name" value="Acetyltransf_10"/>
    <property type="match status" value="1"/>
</dbReference>
<evidence type="ECO:0000313" key="3">
    <source>
        <dbReference type="Proteomes" id="UP000073601"/>
    </source>
</evidence>
<dbReference type="EC" id="2.3.1.-" evidence="2"/>
<reference evidence="3" key="1">
    <citation type="submission" date="2016-02" db="EMBL/GenBank/DDBJ databases">
        <authorList>
            <person name="Rodrigo-Torres Lidia"/>
            <person name="Arahal R.David."/>
        </authorList>
    </citation>
    <scope>NUCLEOTIDE SEQUENCE [LARGE SCALE GENOMIC DNA]</scope>
    <source>
        <strain evidence="3">CECT 8713</strain>
    </source>
</reference>
<keyword evidence="2" id="KW-0808">Transferase</keyword>
<dbReference type="InterPro" id="IPR000182">
    <property type="entry name" value="GNAT_dom"/>
</dbReference>
<evidence type="ECO:0000259" key="1">
    <source>
        <dbReference type="PROSITE" id="PS51186"/>
    </source>
</evidence>
<dbReference type="CDD" id="cd04301">
    <property type="entry name" value="NAT_SF"/>
    <property type="match status" value="1"/>
</dbReference>
<dbReference type="PROSITE" id="PS51186">
    <property type="entry name" value="GNAT"/>
    <property type="match status" value="1"/>
</dbReference>
<feature type="domain" description="N-acetyltransferase" evidence="1">
    <location>
        <begin position="2"/>
        <end position="151"/>
    </location>
</feature>